<dbReference type="RefSeq" id="WP_191804610.1">
    <property type="nucleotide sequence ID" value="NZ_JACSQL010000019.1"/>
</dbReference>
<feature type="domain" description="NADH:flavin oxidoreductase/NADH oxidase N-terminal" evidence="3">
    <location>
        <begin position="6"/>
        <end position="341"/>
    </location>
</feature>
<dbReference type="InterPro" id="IPR051799">
    <property type="entry name" value="NADH_flavin_oxidoreductase"/>
</dbReference>
<gene>
    <name evidence="4" type="ORF">H9647_23400</name>
</gene>
<name>A0ABR8T5H2_9BACL</name>
<evidence type="ECO:0000256" key="1">
    <source>
        <dbReference type="ARBA" id="ARBA00022630"/>
    </source>
</evidence>
<evidence type="ECO:0000256" key="2">
    <source>
        <dbReference type="ARBA" id="ARBA00023002"/>
    </source>
</evidence>
<dbReference type="InterPro" id="IPR013785">
    <property type="entry name" value="Aldolase_TIM"/>
</dbReference>
<evidence type="ECO:0000313" key="4">
    <source>
        <dbReference type="EMBL" id="MBD7971018.1"/>
    </source>
</evidence>
<dbReference type="Gene3D" id="3.20.20.70">
    <property type="entry name" value="Aldolase class I"/>
    <property type="match status" value="1"/>
</dbReference>
<dbReference type="Proteomes" id="UP000608071">
    <property type="component" value="Unassembled WGS sequence"/>
</dbReference>
<dbReference type="PANTHER" id="PTHR43656:SF2">
    <property type="entry name" value="BINDING OXIDOREDUCTASE, PUTATIVE (AFU_ORTHOLOGUE AFUA_2G08260)-RELATED"/>
    <property type="match status" value="1"/>
</dbReference>
<reference evidence="4 5" key="1">
    <citation type="submission" date="2020-08" db="EMBL/GenBank/DDBJ databases">
        <title>A Genomic Blueprint of the Chicken Gut Microbiome.</title>
        <authorList>
            <person name="Gilroy R."/>
            <person name="Ravi A."/>
            <person name="Getino M."/>
            <person name="Pursley I."/>
            <person name="Horton D.L."/>
            <person name="Alikhan N.-F."/>
            <person name="Baker D."/>
            <person name="Gharbi K."/>
            <person name="Hall N."/>
            <person name="Watson M."/>
            <person name="Adriaenssens E.M."/>
            <person name="Foster-Nyarko E."/>
            <person name="Jarju S."/>
            <person name="Secka A."/>
            <person name="Antonio M."/>
            <person name="Oren A."/>
            <person name="Chaudhuri R."/>
            <person name="La Ragione R.M."/>
            <person name="Hildebrand F."/>
            <person name="Pallen M.J."/>
        </authorList>
    </citation>
    <scope>NUCLEOTIDE SEQUENCE [LARGE SCALE GENOMIC DNA]</scope>
    <source>
        <strain evidence="4 5">Sa2BVA9</strain>
    </source>
</reference>
<organism evidence="4 5">
    <name type="scientific">Paenibacillus gallinarum</name>
    <dbReference type="NCBI Taxonomy" id="2762232"/>
    <lineage>
        <taxon>Bacteria</taxon>
        <taxon>Bacillati</taxon>
        <taxon>Bacillota</taxon>
        <taxon>Bacilli</taxon>
        <taxon>Bacillales</taxon>
        <taxon>Paenibacillaceae</taxon>
        <taxon>Paenibacillus</taxon>
    </lineage>
</organism>
<dbReference type="CDD" id="cd02803">
    <property type="entry name" value="OYE_like_FMN_family"/>
    <property type="match status" value="1"/>
</dbReference>
<dbReference type="EMBL" id="JACSQL010000019">
    <property type="protein sequence ID" value="MBD7971018.1"/>
    <property type="molecule type" value="Genomic_DNA"/>
</dbReference>
<dbReference type="InterPro" id="IPR001155">
    <property type="entry name" value="OxRdtase_FMN_N"/>
</dbReference>
<comment type="caution">
    <text evidence="4">The sequence shown here is derived from an EMBL/GenBank/DDBJ whole genome shotgun (WGS) entry which is preliminary data.</text>
</comment>
<evidence type="ECO:0000259" key="3">
    <source>
        <dbReference type="Pfam" id="PF00724"/>
    </source>
</evidence>
<evidence type="ECO:0000313" key="5">
    <source>
        <dbReference type="Proteomes" id="UP000608071"/>
    </source>
</evidence>
<proteinExistence type="predicted"/>
<sequence>MTQHKKLFESVQIGTKLLKNRVGVAPLTRTSATPEGLATEQMSKYYASFARGGFGFIITEGTYTDEVHSQCYFNQPGLVNEEQADAWKQVVDAVHEEGALIFVQLQHAGAISQGNRFKTTNLAPSAVLPKGDPLFFYGGATSFSTPRAATKSDIDEVIQGFVNSAVRAKAIGFDGVEIHGANGYLLDEFLTDYTNLRTDEYGGNPENRVRLLVQVANAIREVVGASFVVGIRISQGKANDYLHKWSGAEEDARVIFSELGKTELDYIHITEYQAWQPAFSQGESLVKLAKKYSGIPIIANGQLEDPDKASDMIGQDQADLVALGKGALANHNWVNKVQRGEALSELDDKVLRPDATIKDFEIDL</sequence>
<keyword evidence="5" id="KW-1185">Reference proteome</keyword>
<keyword evidence="1" id="KW-0285">Flavoprotein</keyword>
<protein>
    <submittedName>
        <fullName evidence="4">NADH:flavin oxidoreductase</fullName>
    </submittedName>
</protein>
<dbReference type="PANTHER" id="PTHR43656">
    <property type="entry name" value="BINDING OXIDOREDUCTASE, PUTATIVE (AFU_ORTHOLOGUE AFUA_2G08260)-RELATED"/>
    <property type="match status" value="1"/>
</dbReference>
<dbReference type="Pfam" id="PF00724">
    <property type="entry name" value="Oxidored_FMN"/>
    <property type="match status" value="1"/>
</dbReference>
<accession>A0ABR8T5H2</accession>
<dbReference type="SUPFAM" id="SSF51395">
    <property type="entry name" value="FMN-linked oxidoreductases"/>
    <property type="match status" value="1"/>
</dbReference>
<keyword evidence="2" id="KW-0560">Oxidoreductase</keyword>